<dbReference type="Pfam" id="PF13460">
    <property type="entry name" value="NAD_binding_10"/>
    <property type="match status" value="1"/>
</dbReference>
<evidence type="ECO:0000259" key="1">
    <source>
        <dbReference type="Pfam" id="PF13460"/>
    </source>
</evidence>
<keyword evidence="3" id="KW-1185">Reference proteome</keyword>
<feature type="domain" description="NAD(P)-binding" evidence="1">
    <location>
        <begin position="8"/>
        <end position="200"/>
    </location>
</feature>
<dbReference type="InterPro" id="IPR036291">
    <property type="entry name" value="NAD(P)-bd_dom_sf"/>
</dbReference>
<dbReference type="GO" id="GO:0016646">
    <property type="term" value="F:oxidoreductase activity, acting on the CH-NH group of donors, NAD or NADP as acceptor"/>
    <property type="evidence" value="ECO:0007669"/>
    <property type="project" value="TreeGrafter"/>
</dbReference>
<organism evidence="2 3">
    <name type="scientific">Dysgonomonas macrotermitis</name>
    <dbReference type="NCBI Taxonomy" id="1346286"/>
    <lineage>
        <taxon>Bacteria</taxon>
        <taxon>Pseudomonadati</taxon>
        <taxon>Bacteroidota</taxon>
        <taxon>Bacteroidia</taxon>
        <taxon>Bacteroidales</taxon>
        <taxon>Dysgonomonadaceae</taxon>
        <taxon>Dysgonomonas</taxon>
    </lineage>
</organism>
<dbReference type="InterPro" id="IPR016040">
    <property type="entry name" value="NAD(P)-bd_dom"/>
</dbReference>
<name>A0A1M4WW17_9BACT</name>
<dbReference type="PANTHER" id="PTHR43355">
    <property type="entry name" value="FLAVIN REDUCTASE (NADPH)"/>
    <property type="match status" value="1"/>
</dbReference>
<evidence type="ECO:0000313" key="2">
    <source>
        <dbReference type="EMBL" id="SHE85172.1"/>
    </source>
</evidence>
<dbReference type="STRING" id="1346286.SAMN05444362_102327"/>
<dbReference type="RefSeq" id="WP_062176143.1">
    <property type="nucleotide sequence ID" value="NZ_BBXL01000002.1"/>
</dbReference>
<evidence type="ECO:0000313" key="3">
    <source>
        <dbReference type="Proteomes" id="UP000184480"/>
    </source>
</evidence>
<dbReference type="AlphaFoldDB" id="A0A1M4WW17"/>
<gene>
    <name evidence="2" type="ORF">SAMN05444362_102327</name>
</gene>
<protein>
    <recommendedName>
        <fullName evidence="1">NAD(P)-binding domain-containing protein</fullName>
    </recommendedName>
</protein>
<dbReference type="CDD" id="cd05244">
    <property type="entry name" value="BVR-B_like_SDR_a"/>
    <property type="match status" value="1"/>
</dbReference>
<dbReference type="InterPro" id="IPR051606">
    <property type="entry name" value="Polyketide_Oxido-like"/>
</dbReference>
<dbReference type="PANTHER" id="PTHR43355:SF2">
    <property type="entry name" value="FLAVIN REDUCTASE (NADPH)"/>
    <property type="match status" value="1"/>
</dbReference>
<sequence>MKNIVIIGASGFVGTAVLKEAISRGYQVKALVRNPEKVEVKDSAIEVIKTDVMDTASLTDLLKGTETVISAYNPGWTNPNIYDDTLKGYPSIINAAKGAGVKRLLIVGGAGSLLVAPNTRVMDTGVLPEEILPGVKSLAKILTDYLQPEKDIDWVFFSPAGNIFPGERTGKFRLGKDNLIVDTEGKSNISVQDYAVAMIDELETPKHHQERFTIGY</sequence>
<reference evidence="3" key="1">
    <citation type="submission" date="2016-11" db="EMBL/GenBank/DDBJ databases">
        <authorList>
            <person name="Varghese N."/>
            <person name="Submissions S."/>
        </authorList>
    </citation>
    <scope>NUCLEOTIDE SEQUENCE [LARGE SCALE GENOMIC DNA]</scope>
    <source>
        <strain evidence="3">DSM 27370</strain>
    </source>
</reference>
<dbReference type="EMBL" id="FQUC01000002">
    <property type="protein sequence ID" value="SHE85172.1"/>
    <property type="molecule type" value="Genomic_DNA"/>
</dbReference>
<accession>A0A1M4WW17</accession>
<proteinExistence type="predicted"/>
<dbReference type="Proteomes" id="UP000184480">
    <property type="component" value="Unassembled WGS sequence"/>
</dbReference>
<dbReference type="OrthoDB" id="9785372at2"/>
<dbReference type="Gene3D" id="3.40.50.720">
    <property type="entry name" value="NAD(P)-binding Rossmann-like Domain"/>
    <property type="match status" value="1"/>
</dbReference>
<dbReference type="SUPFAM" id="SSF51735">
    <property type="entry name" value="NAD(P)-binding Rossmann-fold domains"/>
    <property type="match status" value="1"/>
</dbReference>